<dbReference type="AlphaFoldDB" id="A0A1I0TS45"/>
<reference evidence="2" key="1">
    <citation type="submission" date="2016-10" db="EMBL/GenBank/DDBJ databases">
        <authorList>
            <person name="Varghese N."/>
            <person name="Submissions S."/>
        </authorList>
    </citation>
    <scope>NUCLEOTIDE SEQUENCE [LARGE SCALE GENOMIC DNA]</scope>
    <source>
        <strain evidence="2">M1</strain>
    </source>
</reference>
<protein>
    <submittedName>
        <fullName evidence="1">Uncharacterized protein</fullName>
    </submittedName>
</protein>
<organism evidence="1 2">
    <name type="scientific">Parageobacillus thermantarcticus</name>
    <dbReference type="NCBI Taxonomy" id="186116"/>
    <lineage>
        <taxon>Bacteria</taxon>
        <taxon>Bacillati</taxon>
        <taxon>Bacillota</taxon>
        <taxon>Bacilli</taxon>
        <taxon>Bacillales</taxon>
        <taxon>Anoxybacillaceae</taxon>
        <taxon>Parageobacillus</taxon>
    </lineage>
</organism>
<name>A0A1I0TS45_9BACL</name>
<dbReference type="OrthoDB" id="27194at2"/>
<dbReference type="STRING" id="186116.SAMN05192569_105318"/>
<evidence type="ECO:0000313" key="2">
    <source>
        <dbReference type="Proteomes" id="UP000198650"/>
    </source>
</evidence>
<sequence>MHKTFSFPIHCESPQVKPDSVEVRNVNGEVVIFASINPPDSHAFEAYDVFDKVEIIPSLVKMVEKIKNGGNKKKEIKKWVKEWGLLKGSLTKNEFDQYEMRQSIDSFWREAEKLYDLWNLHKHTVNRDLESIKKHVQKKEKIYDSHTLNTDFIHDEESGTYLFFSESESKVKVAEFFLFSNKDYKAKEIAIWDESEELVTYQYICMHYILNQIEEHVSKGILRHYWLKRDSYQEKDYFKIEPILTFNNLLDALYMQLFILMTENEKKICPVCEHPFTPERKDKKYCSETCYLTAKSRRYRARKNAAM</sequence>
<dbReference type="EMBL" id="FOJS01000053">
    <property type="protein sequence ID" value="SFA54624.1"/>
    <property type="molecule type" value="Genomic_DNA"/>
</dbReference>
<proteinExistence type="predicted"/>
<accession>A0A1I0TS45</accession>
<keyword evidence="2" id="KW-1185">Reference proteome</keyword>
<dbReference type="RefSeq" id="WP_090951706.1">
    <property type="nucleotide sequence ID" value="NZ_FOJS01000053.1"/>
</dbReference>
<dbReference type="Proteomes" id="UP000198650">
    <property type="component" value="Unassembled WGS sequence"/>
</dbReference>
<evidence type="ECO:0000313" key="1">
    <source>
        <dbReference type="EMBL" id="SFA54624.1"/>
    </source>
</evidence>
<gene>
    <name evidence="1" type="ORF">SAMN05192569_105318</name>
</gene>